<dbReference type="Proteomes" id="UP000697710">
    <property type="component" value="Unassembled WGS sequence"/>
</dbReference>
<dbReference type="NCBIfam" id="NF008805">
    <property type="entry name" value="PRK11824.1"/>
    <property type="match status" value="1"/>
</dbReference>
<reference evidence="10" key="2">
    <citation type="journal article" date="2021" name="Microbiome">
        <title>Successional dynamics and alternative stable states in a saline activated sludge microbial community over 9 years.</title>
        <authorList>
            <person name="Wang Y."/>
            <person name="Ye J."/>
            <person name="Ju F."/>
            <person name="Liu L."/>
            <person name="Boyd J.A."/>
            <person name="Deng Y."/>
            <person name="Parks D.H."/>
            <person name="Jiang X."/>
            <person name="Yin X."/>
            <person name="Woodcroft B.J."/>
            <person name="Tyson G.W."/>
            <person name="Hugenholtz P."/>
            <person name="Polz M.F."/>
            <person name="Zhang T."/>
        </authorList>
    </citation>
    <scope>NUCLEOTIDE SEQUENCE</scope>
    <source>
        <strain evidence="10">HKST-UBA01</strain>
    </source>
</reference>
<dbReference type="PANTHER" id="PTHR11252">
    <property type="entry name" value="POLYRIBONUCLEOTIDE NUCLEOTIDYLTRANSFERASE"/>
    <property type="match status" value="1"/>
</dbReference>
<organism evidence="10 11">
    <name type="scientific">Eiseniibacteriota bacterium</name>
    <dbReference type="NCBI Taxonomy" id="2212470"/>
    <lineage>
        <taxon>Bacteria</taxon>
        <taxon>Candidatus Eiseniibacteriota</taxon>
    </lineage>
</organism>
<dbReference type="SUPFAM" id="SSF54791">
    <property type="entry name" value="Eukaryotic type KH-domain (KH-domain type I)"/>
    <property type="match status" value="1"/>
</dbReference>
<dbReference type="CDD" id="cd11364">
    <property type="entry name" value="RNase_PH_PNPase_2"/>
    <property type="match status" value="1"/>
</dbReference>
<dbReference type="EC" id="2.7.7.8" evidence="2 7"/>
<evidence type="ECO:0000313" key="11">
    <source>
        <dbReference type="Proteomes" id="UP000697710"/>
    </source>
</evidence>
<dbReference type="GO" id="GO:0003723">
    <property type="term" value="F:RNA binding"/>
    <property type="evidence" value="ECO:0007669"/>
    <property type="project" value="UniProtKB-UniRule"/>
</dbReference>
<dbReference type="PROSITE" id="PS50084">
    <property type="entry name" value="KH_TYPE_1"/>
    <property type="match status" value="1"/>
</dbReference>
<comment type="caution">
    <text evidence="10">The sequence shown here is derived from an EMBL/GenBank/DDBJ whole genome shotgun (WGS) entry which is preliminary data.</text>
</comment>
<evidence type="ECO:0000313" key="10">
    <source>
        <dbReference type="EMBL" id="MCA9730105.1"/>
    </source>
</evidence>
<dbReference type="SMART" id="SM00316">
    <property type="entry name" value="S1"/>
    <property type="match status" value="1"/>
</dbReference>
<dbReference type="InterPro" id="IPR003029">
    <property type="entry name" value="S1_domain"/>
</dbReference>
<keyword evidence="4 10" id="KW-0548">Nucleotidyltransferase</keyword>
<dbReference type="FunFam" id="2.40.50.140:FF:000023">
    <property type="entry name" value="Polyribonucleotide nucleotidyltransferase"/>
    <property type="match status" value="1"/>
</dbReference>
<dbReference type="AlphaFoldDB" id="A0A956RRL0"/>
<evidence type="ECO:0000256" key="3">
    <source>
        <dbReference type="ARBA" id="ARBA00022679"/>
    </source>
</evidence>
<dbReference type="InterPro" id="IPR036345">
    <property type="entry name" value="ExoRNase_PH_dom2_sf"/>
</dbReference>
<feature type="domain" description="S1 motif" evidence="9">
    <location>
        <begin position="257"/>
        <end position="325"/>
    </location>
</feature>
<evidence type="ECO:0000256" key="5">
    <source>
        <dbReference type="ARBA" id="ARBA00022842"/>
    </source>
</evidence>
<dbReference type="GO" id="GO:0004654">
    <property type="term" value="F:polyribonucleotide nucleotidyltransferase activity"/>
    <property type="evidence" value="ECO:0007669"/>
    <property type="project" value="UniProtKB-UniRule"/>
</dbReference>
<accession>A0A956RRL0</accession>
<feature type="non-terminal residue" evidence="10">
    <location>
        <position position="1"/>
    </location>
</feature>
<dbReference type="SMART" id="SM00322">
    <property type="entry name" value="KH"/>
    <property type="match status" value="1"/>
</dbReference>
<evidence type="ECO:0000256" key="7">
    <source>
        <dbReference type="NCBIfam" id="TIGR03591"/>
    </source>
</evidence>
<comment type="similarity">
    <text evidence="1">Belongs to the polyribonucleotide nucleotidyltransferase family.</text>
</comment>
<dbReference type="PANTHER" id="PTHR11252:SF0">
    <property type="entry name" value="POLYRIBONUCLEOTIDE NUCLEOTIDYLTRANSFERASE 1, MITOCHONDRIAL"/>
    <property type="match status" value="1"/>
</dbReference>
<dbReference type="InterPro" id="IPR012162">
    <property type="entry name" value="PNPase"/>
</dbReference>
<dbReference type="EMBL" id="JAGQHR010000993">
    <property type="protein sequence ID" value="MCA9730105.1"/>
    <property type="molecule type" value="Genomic_DNA"/>
</dbReference>
<proteinExistence type="inferred from homology"/>
<sequence length="335" mass="36197">EEIMGHSWKTFMLHYNFPPYSVGEVRPMRGPGRREIGHGALAERALVAVVPSNESFPYTIRIVSDVLESNGSSSMASVCGGALALMDAGVPIKSPVAGIAMGLIQEGDRIAVLSDILGVEDHLGDMDFKVAGTKDGVTAIQMDIKIKGLNYEILAAALEQARQGRLHILGKMTETLPDSRPEISKHAPRILVIQINPDRIRDVIGPGGKTIKKICEDTGAAIDVEDDGTVKVACVDAEMAERAVDIIRSLTEDPEVGRVYRGKVKRIVNFGAFVEILPGRDGLVHISELDSHRVARVEDVVRENDIVLVKVIGVDDEGKIRLSRKAVLETATADA</sequence>
<evidence type="ECO:0000256" key="1">
    <source>
        <dbReference type="ARBA" id="ARBA00007404"/>
    </source>
</evidence>
<dbReference type="NCBIfam" id="TIGR03591">
    <property type="entry name" value="polynuc_phos"/>
    <property type="match status" value="1"/>
</dbReference>
<dbReference type="InterPro" id="IPR004087">
    <property type="entry name" value="KH_dom"/>
</dbReference>
<dbReference type="Gene3D" id="3.30.1370.10">
    <property type="entry name" value="K Homology domain, type 1"/>
    <property type="match status" value="1"/>
</dbReference>
<dbReference type="InterPro" id="IPR001247">
    <property type="entry name" value="ExoRNase_PH_dom1"/>
</dbReference>
<dbReference type="Gene3D" id="3.30.230.70">
    <property type="entry name" value="GHMP Kinase, N-terminal domain"/>
    <property type="match status" value="1"/>
</dbReference>
<dbReference type="GO" id="GO:0000175">
    <property type="term" value="F:3'-5'-RNA exonuclease activity"/>
    <property type="evidence" value="ECO:0007669"/>
    <property type="project" value="TreeGrafter"/>
</dbReference>
<evidence type="ECO:0000256" key="8">
    <source>
        <dbReference type="PROSITE-ProRule" id="PRU00117"/>
    </source>
</evidence>
<dbReference type="SUPFAM" id="SSF50249">
    <property type="entry name" value="Nucleic acid-binding proteins"/>
    <property type="match status" value="1"/>
</dbReference>
<dbReference type="SUPFAM" id="SSF55666">
    <property type="entry name" value="Ribonuclease PH domain 2-like"/>
    <property type="match status" value="1"/>
</dbReference>
<dbReference type="InterPro" id="IPR020568">
    <property type="entry name" value="Ribosomal_Su5_D2-typ_SF"/>
</dbReference>
<keyword evidence="6 8" id="KW-0694">RNA-binding</keyword>
<dbReference type="Gene3D" id="2.40.50.140">
    <property type="entry name" value="Nucleic acid-binding proteins"/>
    <property type="match status" value="1"/>
</dbReference>
<dbReference type="GO" id="GO:0005829">
    <property type="term" value="C:cytosol"/>
    <property type="evidence" value="ECO:0007669"/>
    <property type="project" value="TreeGrafter"/>
</dbReference>
<dbReference type="CDD" id="cd02393">
    <property type="entry name" value="KH-I_PNPase"/>
    <property type="match status" value="1"/>
</dbReference>
<dbReference type="FunFam" id="3.30.1370.10:FF:000001">
    <property type="entry name" value="Polyribonucleotide nucleotidyltransferase"/>
    <property type="match status" value="1"/>
</dbReference>
<dbReference type="CDD" id="cd04472">
    <property type="entry name" value="S1_PNPase"/>
    <property type="match status" value="1"/>
</dbReference>
<gene>
    <name evidence="10" type="primary">pnp</name>
    <name evidence="10" type="ORF">KC729_20645</name>
</gene>
<dbReference type="SUPFAM" id="SSF54211">
    <property type="entry name" value="Ribosomal protein S5 domain 2-like"/>
    <property type="match status" value="1"/>
</dbReference>
<dbReference type="InterPro" id="IPR004088">
    <property type="entry name" value="KH_dom_type_1"/>
</dbReference>
<evidence type="ECO:0000256" key="2">
    <source>
        <dbReference type="ARBA" id="ARBA00012416"/>
    </source>
</evidence>
<dbReference type="Pfam" id="PF00013">
    <property type="entry name" value="KH_1"/>
    <property type="match status" value="1"/>
</dbReference>
<dbReference type="Pfam" id="PF01138">
    <property type="entry name" value="RNase_PH"/>
    <property type="match status" value="1"/>
</dbReference>
<dbReference type="InterPro" id="IPR036612">
    <property type="entry name" value="KH_dom_type_1_sf"/>
</dbReference>
<dbReference type="Pfam" id="PF00575">
    <property type="entry name" value="S1"/>
    <property type="match status" value="1"/>
</dbReference>
<evidence type="ECO:0000256" key="6">
    <source>
        <dbReference type="ARBA" id="ARBA00022884"/>
    </source>
</evidence>
<keyword evidence="5" id="KW-0460">Magnesium</keyword>
<name>A0A956RRL0_UNCEI</name>
<evidence type="ECO:0000256" key="4">
    <source>
        <dbReference type="ARBA" id="ARBA00022695"/>
    </source>
</evidence>
<reference evidence="10" key="1">
    <citation type="submission" date="2020-04" db="EMBL/GenBank/DDBJ databases">
        <authorList>
            <person name="Zhang T."/>
        </authorList>
    </citation>
    <scope>NUCLEOTIDE SEQUENCE</scope>
    <source>
        <strain evidence="10">HKST-UBA01</strain>
    </source>
</reference>
<dbReference type="InterPro" id="IPR027408">
    <property type="entry name" value="PNPase/RNase_PH_dom_sf"/>
</dbReference>
<evidence type="ECO:0000259" key="9">
    <source>
        <dbReference type="PROSITE" id="PS50126"/>
    </source>
</evidence>
<dbReference type="PROSITE" id="PS50126">
    <property type="entry name" value="S1"/>
    <property type="match status" value="1"/>
</dbReference>
<keyword evidence="3 10" id="KW-0808">Transferase</keyword>
<protein>
    <recommendedName>
        <fullName evidence="2 7">Polyribonucleotide nucleotidyltransferase</fullName>
        <ecNumber evidence="2 7">2.7.7.8</ecNumber>
    </recommendedName>
</protein>
<dbReference type="InterPro" id="IPR012340">
    <property type="entry name" value="NA-bd_OB-fold"/>
</dbReference>
<dbReference type="GO" id="GO:0006402">
    <property type="term" value="P:mRNA catabolic process"/>
    <property type="evidence" value="ECO:0007669"/>
    <property type="project" value="UniProtKB-UniRule"/>
</dbReference>